<dbReference type="InterPro" id="IPR038732">
    <property type="entry name" value="HpyO/CreE_NAD-binding"/>
</dbReference>
<sequence>MSVSPNSSPLPRRPRPPAIAIVGAGPRAVGLIARIAARATELPPVGGLIPPHVGASPHGGAVAAAAPDGAPPAPSTQGSRFAPRRDSRLLVHLIDPHPPGGGRVWRPEQSSLLWMNSMAADVSVFDDGSRGWDAARDGPPYAGPSLAEWAQEIRAGRLNVPLARELADEVAALTGRTFATRRLQSAYLGWVYERAVAALPPGVELRVHRRRAVRVAGPREASQRVWLEGRELPLVADAVVLALGHLDAETDPAQTELAHFAAHHGLTYLPPEYTADSDLQALHPGEPVLVRGFGLAFIDLMVLLTEGRGGTYADAAGAAGAAGASGDGPGGGPGGGPELVYRPSGREPVLYVGSRRGVPYHSKIGYDWHGELPPLPRFFGPPQVAELLRRPGPVDFAREVWPLCQKELGYAHYHRLFTAHPGRTRASWQDFEEKYAACEPGSEELAALVAATVPDPADRIDLVALDRPLTELTFPSTEALQDELRRYITADLARHHDPEHSPDLAVFLGLLSLYGQVARLGDIGPWWHGFFSYVASGPPGPRLRQLLALSRAGVVRFIGAEMTVTADPARGVFTAASDSVPGHTVQATALVEARLPNPSVARSRDRLLRALYEDDPDGVRATAGGLLAVHPDDARVLDRTGRPHPRRFAIGAHTDTRVATAFARPGTGAPAVRQNDAVARALLELLTQGACPARLSA</sequence>
<accession>A0A7W9QBX9</accession>
<evidence type="ECO:0000256" key="1">
    <source>
        <dbReference type="SAM" id="MobiDB-lite"/>
    </source>
</evidence>
<protein>
    <submittedName>
        <fullName evidence="3">Putative NAD(P)/FAD-binding protein YdhS</fullName>
    </submittedName>
</protein>
<feature type="compositionally biased region" description="Gly residues" evidence="1">
    <location>
        <begin position="323"/>
        <end position="337"/>
    </location>
</feature>
<dbReference type="PANTHER" id="PTHR40254:SF1">
    <property type="entry name" value="BLR0577 PROTEIN"/>
    <property type="match status" value="1"/>
</dbReference>
<gene>
    <name evidence="3" type="ORF">FHS42_004512</name>
</gene>
<evidence type="ECO:0000313" key="3">
    <source>
        <dbReference type="EMBL" id="MBB5937433.1"/>
    </source>
</evidence>
<organism evidence="3 4">
    <name type="scientific">Streptomyces zagrosensis</name>
    <dbReference type="NCBI Taxonomy" id="1042984"/>
    <lineage>
        <taxon>Bacteria</taxon>
        <taxon>Bacillati</taxon>
        <taxon>Actinomycetota</taxon>
        <taxon>Actinomycetes</taxon>
        <taxon>Kitasatosporales</taxon>
        <taxon>Streptomycetaceae</taxon>
        <taxon>Streptomyces</taxon>
    </lineage>
</organism>
<feature type="compositionally biased region" description="Low complexity" evidence="1">
    <location>
        <begin position="58"/>
        <end position="68"/>
    </location>
</feature>
<dbReference type="Proteomes" id="UP000588098">
    <property type="component" value="Unassembled WGS sequence"/>
</dbReference>
<feature type="region of interest" description="Disordered" evidence="1">
    <location>
        <begin position="58"/>
        <end position="81"/>
    </location>
</feature>
<feature type="domain" description="FAD-dependent urate hydroxylase HpyO/Asp monooxygenase CreE-like FAD/NAD(P)-binding" evidence="2">
    <location>
        <begin position="86"/>
        <end position="245"/>
    </location>
</feature>
<reference evidence="3 4" key="1">
    <citation type="submission" date="2020-08" db="EMBL/GenBank/DDBJ databases">
        <title>Genomic Encyclopedia of Type Strains, Phase III (KMG-III): the genomes of soil and plant-associated and newly described type strains.</title>
        <authorList>
            <person name="Whitman W."/>
        </authorList>
    </citation>
    <scope>NUCLEOTIDE SEQUENCE [LARGE SCALE GENOMIC DNA]</scope>
    <source>
        <strain evidence="3 4">CECT 8305</strain>
    </source>
</reference>
<evidence type="ECO:0000313" key="4">
    <source>
        <dbReference type="Proteomes" id="UP000588098"/>
    </source>
</evidence>
<feature type="region of interest" description="Disordered" evidence="1">
    <location>
        <begin position="318"/>
        <end position="339"/>
    </location>
</feature>
<dbReference type="PANTHER" id="PTHR40254">
    <property type="entry name" value="BLR0577 PROTEIN"/>
    <property type="match status" value="1"/>
</dbReference>
<dbReference type="AlphaFoldDB" id="A0A7W9QBX9"/>
<dbReference type="Pfam" id="PF13454">
    <property type="entry name" value="NAD_binding_9"/>
    <property type="match status" value="1"/>
</dbReference>
<name>A0A7W9QBX9_9ACTN</name>
<comment type="caution">
    <text evidence="3">The sequence shown here is derived from an EMBL/GenBank/DDBJ whole genome shotgun (WGS) entry which is preliminary data.</text>
</comment>
<evidence type="ECO:0000259" key="2">
    <source>
        <dbReference type="Pfam" id="PF13454"/>
    </source>
</evidence>
<dbReference type="InterPro" id="IPR052189">
    <property type="entry name" value="L-asp_N-monooxygenase_NS-form"/>
</dbReference>
<dbReference type="RefSeq" id="WP_184574380.1">
    <property type="nucleotide sequence ID" value="NZ_JACHJL010000011.1"/>
</dbReference>
<keyword evidence="4" id="KW-1185">Reference proteome</keyword>
<dbReference type="EMBL" id="JACHJL010000011">
    <property type="protein sequence ID" value="MBB5937433.1"/>
    <property type="molecule type" value="Genomic_DNA"/>
</dbReference>
<proteinExistence type="predicted"/>